<dbReference type="RefSeq" id="WP_077349952.1">
    <property type="nucleotide sequence ID" value="NZ_CP019607.1"/>
</dbReference>
<dbReference type="KEGG" id="tfa:BW733_09525"/>
<evidence type="ECO:0000313" key="1">
    <source>
        <dbReference type="EMBL" id="AQP51031.1"/>
    </source>
</evidence>
<reference evidence="1 2" key="1">
    <citation type="journal article" date="2008" name="Int. J. Syst. Evol. Microbiol.">
        <title>Tessaracoccus flavescens sp. nov., isolated from marine sediment.</title>
        <authorList>
            <person name="Lee D.W."/>
            <person name="Lee S.D."/>
        </authorList>
    </citation>
    <scope>NUCLEOTIDE SEQUENCE [LARGE SCALE GENOMIC DNA]</scope>
    <source>
        <strain evidence="1 2">SST-39T</strain>
    </source>
</reference>
<dbReference type="AlphaFoldDB" id="A0A1Q2CYB2"/>
<dbReference type="STRING" id="399497.BW733_09525"/>
<protein>
    <submittedName>
        <fullName evidence="1">Uncharacterized protein</fullName>
    </submittedName>
</protein>
<name>A0A1Q2CYB2_9ACTN</name>
<sequence length="338" mass="35897">MNDIDTLLRAADPAAETPDFTDAERRAILTAALTPQQPSRRRLGWRIGAVAAATLTAIGLGIGNLGGSSAEARADEALSQAAINAVDPVAQPGQYWKIVTTADSVDLVTSGEDIDEDGAVSAEEQQELRCPRTVSRTEYVAVDGSRPSWFAQSRKDKPEAPAACQGLLGGPGDPEVWTTNLAPNDYVEESWQMPSTAFLAALPRDFGSLRERLYADSDGRGTSPDSSAFVYAADALRSGLVPADLRSALFEVMRSIPGVVVAEDSNVDGGIVVIEHRDDRQQSLLVDPDGGQVVGESSGEDWTARITRELVDEVPADVRDSAVRQECEVLASGAVECS</sequence>
<dbReference type="EMBL" id="CP019607">
    <property type="protein sequence ID" value="AQP51031.1"/>
    <property type="molecule type" value="Genomic_DNA"/>
</dbReference>
<accession>A0A1Q2CYB2</accession>
<keyword evidence="2" id="KW-1185">Reference proteome</keyword>
<dbReference type="OrthoDB" id="3387554at2"/>
<proteinExistence type="predicted"/>
<dbReference type="Proteomes" id="UP000188235">
    <property type="component" value="Chromosome"/>
</dbReference>
<gene>
    <name evidence="1" type="ORF">BW733_09525</name>
</gene>
<evidence type="ECO:0000313" key="2">
    <source>
        <dbReference type="Proteomes" id="UP000188235"/>
    </source>
</evidence>
<organism evidence="1 2">
    <name type="scientific">Tessaracoccus flavescens</name>
    <dbReference type="NCBI Taxonomy" id="399497"/>
    <lineage>
        <taxon>Bacteria</taxon>
        <taxon>Bacillati</taxon>
        <taxon>Actinomycetota</taxon>
        <taxon>Actinomycetes</taxon>
        <taxon>Propionibacteriales</taxon>
        <taxon>Propionibacteriaceae</taxon>
        <taxon>Tessaracoccus</taxon>
    </lineage>
</organism>